<proteinExistence type="predicted"/>
<evidence type="ECO:0000256" key="1">
    <source>
        <dbReference type="SAM" id="Phobius"/>
    </source>
</evidence>
<dbReference type="Gene3D" id="3.40.710.10">
    <property type="entry name" value="DD-peptidase/beta-lactamase superfamily"/>
    <property type="match status" value="1"/>
</dbReference>
<feature type="transmembrane region" description="Helical" evidence="1">
    <location>
        <begin position="552"/>
        <end position="571"/>
    </location>
</feature>
<dbReference type="InterPro" id="IPR050491">
    <property type="entry name" value="AmpC-like"/>
</dbReference>
<dbReference type="SUPFAM" id="SSF56601">
    <property type="entry name" value="beta-lactamase/transpeptidase-like"/>
    <property type="match status" value="1"/>
</dbReference>
<reference evidence="3 6" key="2">
    <citation type="submission" date="2020-07" db="EMBL/GenBank/DDBJ databases">
        <authorList>
            <person name="Feng H."/>
        </authorList>
    </citation>
    <scope>NUCLEOTIDE SEQUENCE [LARGE SCALE GENOMIC DNA]</scope>
    <source>
        <strain evidence="3">S-12</strain>
        <strain evidence="6">s-12</strain>
    </source>
</reference>
<dbReference type="PANTHER" id="PTHR46825:SF9">
    <property type="entry name" value="BETA-LACTAMASE-RELATED DOMAIN-CONTAINING PROTEIN"/>
    <property type="match status" value="1"/>
</dbReference>
<evidence type="ECO:0000313" key="3">
    <source>
        <dbReference type="EMBL" id="MBA4536564.1"/>
    </source>
</evidence>
<dbReference type="EMBL" id="JACEIO010000008">
    <property type="protein sequence ID" value="MBA4536564.1"/>
    <property type="molecule type" value="Genomic_DNA"/>
</dbReference>
<dbReference type="Proteomes" id="UP000570010">
    <property type="component" value="Unassembled WGS sequence"/>
</dbReference>
<accession>A0A6B3VZ91</accession>
<dbReference type="EMBL" id="JAAIWN010000008">
    <property type="protein sequence ID" value="NEY80931.1"/>
    <property type="molecule type" value="Genomic_DNA"/>
</dbReference>
<dbReference type="InterPro" id="IPR001466">
    <property type="entry name" value="Beta-lactam-related"/>
</dbReference>
<keyword evidence="1" id="KW-0472">Membrane</keyword>
<gene>
    <name evidence="4" type="ORF">G4D64_05175</name>
    <name evidence="3" type="ORF">H1Z61_05215</name>
</gene>
<keyword evidence="4" id="KW-0378">Hydrolase</keyword>
<feature type="domain" description="Beta-lactamase-related" evidence="2">
    <location>
        <begin position="44"/>
        <end position="363"/>
    </location>
</feature>
<name>A0A6B3VZ91_9BACI</name>
<feature type="transmembrane region" description="Helical" evidence="1">
    <location>
        <begin position="577"/>
        <end position="604"/>
    </location>
</feature>
<keyword evidence="1" id="KW-1133">Transmembrane helix</keyword>
<evidence type="ECO:0000313" key="5">
    <source>
        <dbReference type="Proteomes" id="UP000472971"/>
    </source>
</evidence>
<evidence type="ECO:0000313" key="4">
    <source>
        <dbReference type="EMBL" id="NEY80931.1"/>
    </source>
</evidence>
<dbReference type="Pfam" id="PF00144">
    <property type="entry name" value="Beta-lactamase"/>
    <property type="match status" value="1"/>
</dbReference>
<dbReference type="AlphaFoldDB" id="A0A6B3VZ91"/>
<evidence type="ECO:0000313" key="6">
    <source>
        <dbReference type="Proteomes" id="UP000570010"/>
    </source>
</evidence>
<dbReference type="Proteomes" id="UP000472971">
    <property type="component" value="Unassembled WGS sequence"/>
</dbReference>
<feature type="transmembrane region" description="Helical" evidence="1">
    <location>
        <begin position="616"/>
        <end position="639"/>
    </location>
</feature>
<organism evidence="4 5">
    <name type="scientific">Bacillus aquiflavi</name>
    <dbReference type="NCBI Taxonomy" id="2672567"/>
    <lineage>
        <taxon>Bacteria</taxon>
        <taxon>Bacillati</taxon>
        <taxon>Bacillota</taxon>
        <taxon>Bacilli</taxon>
        <taxon>Bacillales</taxon>
        <taxon>Bacillaceae</taxon>
        <taxon>Bacillus</taxon>
    </lineage>
</organism>
<keyword evidence="1" id="KW-0812">Transmembrane</keyword>
<evidence type="ECO:0000259" key="2">
    <source>
        <dbReference type="Pfam" id="PF00144"/>
    </source>
</evidence>
<dbReference type="RefSeq" id="WP_223088072.1">
    <property type="nucleotide sequence ID" value="NZ_CP082780.1"/>
</dbReference>
<reference evidence="4 5" key="1">
    <citation type="submission" date="2020-02" db="EMBL/GenBank/DDBJ databases">
        <title>Bacillus aquiflavi sp. nov., isolated from yellow water of strong flavor Chinese baijiu in Yibin region of China.</title>
        <authorList>
            <person name="Xie J."/>
        </authorList>
    </citation>
    <scope>NUCLEOTIDE SEQUENCE [LARGE SCALE GENOMIC DNA]</scope>
    <source>
        <strain evidence="4 5">3H-10</strain>
    </source>
</reference>
<keyword evidence="5" id="KW-1185">Reference proteome</keyword>
<protein>
    <submittedName>
        <fullName evidence="4">Serine hydrolase</fullName>
    </submittedName>
</protein>
<comment type="caution">
    <text evidence="4">The sequence shown here is derived from an EMBL/GenBank/DDBJ whole genome shotgun (WGS) entry which is preliminary data.</text>
</comment>
<dbReference type="GO" id="GO:0016787">
    <property type="term" value="F:hydrolase activity"/>
    <property type="evidence" value="ECO:0007669"/>
    <property type="project" value="UniProtKB-KW"/>
</dbReference>
<dbReference type="PANTHER" id="PTHR46825">
    <property type="entry name" value="D-ALANYL-D-ALANINE-CARBOXYPEPTIDASE/ENDOPEPTIDASE AMPH"/>
    <property type="match status" value="1"/>
</dbReference>
<feature type="transmembrane region" description="Helical" evidence="1">
    <location>
        <begin position="501"/>
        <end position="522"/>
    </location>
</feature>
<dbReference type="InterPro" id="IPR012338">
    <property type="entry name" value="Beta-lactam/transpept-like"/>
</dbReference>
<sequence length="640" mass="73371">MYMKTKFYQIISLTIIFIFIMSFMGTSVYAKDTDNEVEKLEKIIDQFMKNGLKKNHVAGATLVVVKDGHVLLKKGYGYSDVEKKVPVDPDETLFRIGSITKLFTATAAMQFAEKGEIDLHTDINQYLKEIKIENDDETPLTMASLLTNTGGFADSNDGVYSEKLLDELVPLSNTIKNKMPSLIRAPDELIQYSNHGFSLIGYIVEQVSGIPFNQYIEENIFKPLQMNNSYYFLSPQNLYKASKGYAYENKSFTEKPIGSIIVHPAGSIVATAEDMSKFLIAHLQNGKYEENTILKEDTAIEMHTRQFSQHDLMPGYGYGFYENYKNHKIMLHDGDTDSFTSQLSILPEENLGFFISYNTLDDGKLRDEFEEELYKFFGIELEEKTIVTEAFDGNTRQLEIFEGDYVFVNRLLEGPLKARGLFLKVKVRVGENGKLNLKVFDPSLGGSYKQIDENLFVNEKNHRRLLLKEGEDGSKYLFINTKVPMQSFEKLTDQEVFMESYLRPFVFIVALLGCLVSFFRLFRRRRKKKKKKKKKQSENSVVKRARKISSRICFLILFLGIGMILVIFTQSDGLRQGVLIGVNLMSIITAIQILLSIFLFVSVWKQKFLSIWSKGFYTLVTMAGIGALVYVYFLDLFFFI</sequence>